<sequence>MAAALVCAALGLVSCGADPDTSVQSADSADTPACKLLRPVSVEFGLGQPSVSEMSGDGCTAHSHEFGTLTVTMRDRPLEAAATGQGKRSTMKFGDHDAVMLMGSLNGVCKIFLDTGEKNSLELRLGRTTAMTPQVCTSLKKATAKVADDLPAAAPASASG</sequence>
<evidence type="ECO:0000313" key="1">
    <source>
        <dbReference type="EMBL" id="AQU69802.1"/>
    </source>
</evidence>
<dbReference type="Proteomes" id="UP000189677">
    <property type="component" value="Chromosome"/>
</dbReference>
<protein>
    <recommendedName>
        <fullName evidence="3">DUF3558 domain-containing protein</fullName>
    </recommendedName>
</protein>
<keyword evidence="2" id="KW-1185">Reference proteome</keyword>
<dbReference type="EMBL" id="CP018047">
    <property type="protein sequence ID" value="AQU69802.1"/>
    <property type="molecule type" value="Genomic_DNA"/>
</dbReference>
<name>A0A1U9QZX5_STRNV</name>
<accession>A0A1U9QZX5</accession>
<reference evidence="1 2" key="1">
    <citation type="submission" date="2016-11" db="EMBL/GenBank/DDBJ databases">
        <title>Complete genome sequence of Streptomyces niveus SCSIO 3406.</title>
        <authorList>
            <person name="Zhu Q."/>
            <person name="Cheng W."/>
            <person name="Song Y."/>
            <person name="Li Q."/>
            <person name="Ju J."/>
        </authorList>
    </citation>
    <scope>NUCLEOTIDE SEQUENCE [LARGE SCALE GENOMIC DNA]</scope>
    <source>
        <strain evidence="1 2">SCSIO 3406</strain>
    </source>
</reference>
<proteinExistence type="predicted"/>
<dbReference type="AlphaFoldDB" id="A0A1U9QZX5"/>
<evidence type="ECO:0008006" key="3">
    <source>
        <dbReference type="Google" id="ProtNLM"/>
    </source>
</evidence>
<gene>
    <name evidence="1" type="ORF">BBN63_30065</name>
</gene>
<dbReference type="KEGG" id="snw:BBN63_30065"/>
<evidence type="ECO:0000313" key="2">
    <source>
        <dbReference type="Proteomes" id="UP000189677"/>
    </source>
</evidence>
<organism evidence="1 2">
    <name type="scientific">Streptomyces niveus</name>
    <name type="common">Streptomyces spheroides</name>
    <dbReference type="NCBI Taxonomy" id="193462"/>
    <lineage>
        <taxon>Bacteria</taxon>
        <taxon>Bacillati</taxon>
        <taxon>Actinomycetota</taxon>
        <taxon>Actinomycetes</taxon>
        <taxon>Kitasatosporales</taxon>
        <taxon>Streptomycetaceae</taxon>
        <taxon>Streptomyces</taxon>
    </lineage>
</organism>